<organism evidence="2 3">
    <name type="scientific">Labedella populi</name>
    <dbReference type="NCBI Taxonomy" id="2498850"/>
    <lineage>
        <taxon>Bacteria</taxon>
        <taxon>Bacillati</taxon>
        <taxon>Actinomycetota</taxon>
        <taxon>Actinomycetes</taxon>
        <taxon>Micrococcales</taxon>
        <taxon>Microbacteriaceae</taxon>
        <taxon>Labedella</taxon>
    </lineage>
</organism>
<comment type="caution">
    <text evidence="2">The sequence shown here is derived from an EMBL/GenBank/DDBJ whole genome shotgun (WGS) entry which is preliminary data.</text>
</comment>
<evidence type="ECO:0000256" key="1">
    <source>
        <dbReference type="SAM" id="MobiDB-lite"/>
    </source>
</evidence>
<accession>A0A3S4A2Z3</accession>
<dbReference type="AlphaFoldDB" id="A0A3S4A2Z3"/>
<dbReference type="RefSeq" id="WP_128499658.1">
    <property type="nucleotide sequence ID" value="NZ_RZNC01000005.1"/>
</dbReference>
<reference evidence="2 3" key="1">
    <citation type="submission" date="2018-12" db="EMBL/GenBank/DDBJ databases">
        <authorList>
            <person name="Li F."/>
        </authorList>
    </citation>
    <scope>NUCLEOTIDE SEQUENCE [LARGE SCALE GENOMIC DNA]</scope>
    <source>
        <strain evidence="2 3">8H24J-4-2</strain>
    </source>
</reference>
<dbReference type="Proteomes" id="UP000288603">
    <property type="component" value="Unassembled WGS sequence"/>
</dbReference>
<evidence type="ECO:0000313" key="2">
    <source>
        <dbReference type="EMBL" id="RWZ59170.1"/>
    </source>
</evidence>
<evidence type="ECO:0000313" key="3">
    <source>
        <dbReference type="Proteomes" id="UP000288603"/>
    </source>
</evidence>
<name>A0A3S4A2Z3_9MICO</name>
<dbReference type="OrthoDB" id="5072576at2"/>
<feature type="compositionally biased region" description="Basic and acidic residues" evidence="1">
    <location>
        <begin position="1"/>
        <end position="13"/>
    </location>
</feature>
<protein>
    <submittedName>
        <fullName evidence="2">Uncharacterized protein</fullName>
    </submittedName>
</protein>
<sequence length="116" mass="12686">MTLDIHTTRDIHATRKSTRPVRPVAPAGDAAPMREAAPIREHTPLIHAGVVETDAHDELVLDRVSPSLLRVAHGERVMGFVEHVGRVYVALAGERYDRAVEVAQSLDVTRAARALV</sequence>
<gene>
    <name evidence="2" type="ORF">ELQ92_12920</name>
</gene>
<feature type="region of interest" description="Disordered" evidence="1">
    <location>
        <begin position="1"/>
        <end position="35"/>
    </location>
</feature>
<proteinExistence type="predicted"/>
<dbReference type="EMBL" id="RZNC01000005">
    <property type="protein sequence ID" value="RWZ59170.1"/>
    <property type="molecule type" value="Genomic_DNA"/>
</dbReference>
<keyword evidence="3" id="KW-1185">Reference proteome</keyword>